<dbReference type="InterPro" id="IPR011051">
    <property type="entry name" value="RmlC_Cupin_sf"/>
</dbReference>
<feature type="active site" description="Proton donor" evidence="8">
    <location>
        <position position="110"/>
    </location>
</feature>
<reference evidence="11 12" key="1">
    <citation type="submission" date="2016-10" db="EMBL/GenBank/DDBJ databases">
        <authorList>
            <person name="de Groot N.N."/>
        </authorList>
    </citation>
    <scope>NUCLEOTIDE SEQUENCE [LARGE SCALE GENOMIC DNA]</scope>
    <source>
        <strain evidence="11 12">DSM 29619</strain>
    </source>
</reference>
<sequence>MLFPRLETAPITLGDDRGKVEILYETDRVVLKRSSSSAGVFRGLHRQIAPHLQDKIIRVISGRIIDFVTNPDDPEDPIWHSEIGPEDGWVHIAAKYAHGFYALEDVVFEYFCEGGYMESAEESWYIAPQVTEMLGGRPLLLSDKDQHGTPLPRPLKQAPDHVRRKDAE</sequence>
<evidence type="ECO:0000313" key="11">
    <source>
        <dbReference type="EMBL" id="SFD18573.1"/>
    </source>
</evidence>
<name>A0A1I1QH54_9RHOB</name>
<feature type="active site" description="Proton acceptor" evidence="8">
    <location>
        <position position="45"/>
    </location>
</feature>
<evidence type="ECO:0000256" key="2">
    <source>
        <dbReference type="ARBA" id="ARBA00001997"/>
    </source>
</evidence>
<evidence type="ECO:0000313" key="12">
    <source>
        <dbReference type="Proteomes" id="UP000231644"/>
    </source>
</evidence>
<evidence type="ECO:0000256" key="3">
    <source>
        <dbReference type="ARBA" id="ARBA00012098"/>
    </source>
</evidence>
<evidence type="ECO:0000256" key="8">
    <source>
        <dbReference type="PIRSR" id="PIRSR600888-1"/>
    </source>
</evidence>
<evidence type="ECO:0000256" key="7">
    <source>
        <dbReference type="ARBA" id="ARBA00033311"/>
    </source>
</evidence>
<dbReference type="GO" id="GO:0008830">
    <property type="term" value="F:dTDP-4-dehydrorhamnose 3,5-epimerase activity"/>
    <property type="evidence" value="ECO:0007669"/>
    <property type="project" value="UniProtKB-EC"/>
</dbReference>
<dbReference type="RefSeq" id="WP_093454878.1">
    <property type="nucleotide sequence ID" value="NZ_FNZG01000006.1"/>
</dbReference>
<dbReference type="Gene3D" id="2.60.120.10">
    <property type="entry name" value="Jelly Rolls"/>
    <property type="match status" value="1"/>
</dbReference>
<dbReference type="Proteomes" id="UP000231644">
    <property type="component" value="Unassembled WGS sequence"/>
</dbReference>
<protein>
    <recommendedName>
        <fullName evidence="4">dTDP-4-dehydrorhamnose 3,5-epimerase</fullName>
        <ecNumber evidence="3">5.1.3.13</ecNumber>
    </recommendedName>
    <alternativeName>
        <fullName evidence="6">Thymidine diphospho-4-keto-rhamnose 3,5-epimerase</fullName>
    </alternativeName>
    <alternativeName>
        <fullName evidence="5">dTDP-4-keto-6-deoxyglucose 3,5-epimerase</fullName>
    </alternativeName>
    <alternativeName>
        <fullName evidence="7">dTDP-6-deoxy-D-xylo-4-hexulose 3,5-epimerase</fullName>
    </alternativeName>
</protein>
<evidence type="ECO:0000256" key="1">
    <source>
        <dbReference type="ARBA" id="ARBA00001298"/>
    </source>
</evidence>
<keyword evidence="12" id="KW-1185">Reference proteome</keyword>
<feature type="site" description="Participates in a stacking interaction with the thymidine ring of dTDP-4-oxo-6-deoxyglucose" evidence="9">
    <location>
        <position position="116"/>
    </location>
</feature>
<evidence type="ECO:0000256" key="10">
    <source>
        <dbReference type="SAM" id="MobiDB-lite"/>
    </source>
</evidence>
<dbReference type="EC" id="5.1.3.13" evidence="3"/>
<comment type="catalytic activity">
    <reaction evidence="1">
        <text>dTDP-4-dehydro-6-deoxy-alpha-D-glucose = dTDP-4-dehydro-beta-L-rhamnose</text>
        <dbReference type="Rhea" id="RHEA:16969"/>
        <dbReference type="ChEBI" id="CHEBI:57649"/>
        <dbReference type="ChEBI" id="CHEBI:62830"/>
        <dbReference type="EC" id="5.1.3.13"/>
    </reaction>
</comment>
<dbReference type="InterPro" id="IPR014710">
    <property type="entry name" value="RmlC-like_jellyroll"/>
</dbReference>
<dbReference type="InterPro" id="IPR000888">
    <property type="entry name" value="RmlC-like"/>
</dbReference>
<dbReference type="STRING" id="517719.SAMN05421762_3533"/>
<organism evidence="11 12">
    <name type="scientific">Pseudooceanicola nitratireducens</name>
    <dbReference type="NCBI Taxonomy" id="517719"/>
    <lineage>
        <taxon>Bacteria</taxon>
        <taxon>Pseudomonadati</taxon>
        <taxon>Pseudomonadota</taxon>
        <taxon>Alphaproteobacteria</taxon>
        <taxon>Rhodobacterales</taxon>
        <taxon>Paracoccaceae</taxon>
        <taxon>Pseudooceanicola</taxon>
    </lineage>
</organism>
<dbReference type="OrthoDB" id="9800680at2"/>
<feature type="region of interest" description="Disordered" evidence="10">
    <location>
        <begin position="139"/>
        <end position="168"/>
    </location>
</feature>
<evidence type="ECO:0000256" key="4">
    <source>
        <dbReference type="ARBA" id="ARBA00019595"/>
    </source>
</evidence>
<evidence type="ECO:0000256" key="6">
    <source>
        <dbReference type="ARBA" id="ARBA00031424"/>
    </source>
</evidence>
<proteinExistence type="predicted"/>
<feature type="compositionally biased region" description="Basic and acidic residues" evidence="10">
    <location>
        <begin position="158"/>
        <end position="168"/>
    </location>
</feature>
<dbReference type="Pfam" id="PF00908">
    <property type="entry name" value="dTDP_sugar_isom"/>
    <property type="match status" value="1"/>
</dbReference>
<accession>A0A1I1QH54</accession>
<comment type="function">
    <text evidence="2">Catalyzes the epimerization of the C3' and C5'positions of dTDP-6-deoxy-D-xylo-4-hexulose, forming dTDP-6-deoxy-L-lyxo-4-hexulose.</text>
</comment>
<gene>
    <name evidence="11" type="ORF">SAMN05421762_3533</name>
</gene>
<dbReference type="AlphaFoldDB" id="A0A1I1QH54"/>
<dbReference type="EMBL" id="FOLX01000003">
    <property type="protein sequence ID" value="SFD18573.1"/>
    <property type="molecule type" value="Genomic_DNA"/>
</dbReference>
<evidence type="ECO:0000256" key="5">
    <source>
        <dbReference type="ARBA" id="ARBA00029758"/>
    </source>
</evidence>
<evidence type="ECO:0000256" key="9">
    <source>
        <dbReference type="PIRSR" id="PIRSR600888-3"/>
    </source>
</evidence>
<dbReference type="SUPFAM" id="SSF51182">
    <property type="entry name" value="RmlC-like cupins"/>
    <property type="match status" value="1"/>
</dbReference>